<accession>A0A5S5CTS0</accession>
<dbReference type="SUPFAM" id="SSF51110">
    <property type="entry name" value="alpha-D-mannose-specific plant lectins"/>
    <property type="match status" value="2"/>
</dbReference>
<comment type="caution">
    <text evidence="3">The sequence shown here is derived from an EMBL/GenBank/DDBJ whole genome shotgun (WGS) entry which is preliminary data.</text>
</comment>
<sequence length="455" mass="47447">MRQVLRTALVLLALVALVGPGLPASAATADTLSAGQQLTAGQGLRSASGAYSLTVQGDGNAVLYASGGRPVWNSDTWRSPGSRLVMQTDGNLVLYNRAGASIWHSATWGHAGARVVLHDDGNLVLYRSDGRVLWSTGPDVAPGSGSLGYTLGSGRVLVAGQSLRSGAASYTLAMQSDGNLVTYASDMRPAWNTGTWWSPGAKLVMQTDGNLVLYSASGAPLWHSGTWGNPYARAVLYEDGQVVLQRPDGRAFWSTGADRAGLPMAVSTGNARQLVTVTVPHAGATSGRLTAWEKRGTGWVAVLGPVTAQVGASGIGTAREGVSRTPAGTFSLTESFGRLANPGTALPYRVIDGSDWWVSDVNSSLYNQYARCAPRTCPFNEAAGEHLYAQGWAYNHAVVIDYNRGGTRGAGSAFFLHMSNGQPTAGCVAIEGDPLAALMRWLDPAAAPLISIGVG</sequence>
<keyword evidence="1" id="KW-0732">Signal</keyword>
<feature type="signal peptide" evidence="1">
    <location>
        <begin position="1"/>
        <end position="26"/>
    </location>
</feature>
<dbReference type="PANTHER" id="PTHR38589">
    <property type="entry name" value="BLR0621 PROTEIN"/>
    <property type="match status" value="1"/>
</dbReference>
<evidence type="ECO:0000256" key="1">
    <source>
        <dbReference type="SAM" id="SignalP"/>
    </source>
</evidence>
<evidence type="ECO:0000313" key="3">
    <source>
        <dbReference type="EMBL" id="TYP87201.1"/>
    </source>
</evidence>
<dbReference type="EMBL" id="VNHW01000007">
    <property type="protein sequence ID" value="TYP87201.1"/>
    <property type="molecule type" value="Genomic_DNA"/>
</dbReference>
<dbReference type="Gene3D" id="2.90.10.10">
    <property type="entry name" value="Bulb-type lectin domain"/>
    <property type="match status" value="4"/>
</dbReference>
<keyword evidence="4" id="KW-1185">Reference proteome</keyword>
<protein>
    <submittedName>
        <fullName evidence="3">L,D-peptidoglycan transpeptidase YkuD (ErfK/YbiS/YcfS/YnhG family)</fullName>
    </submittedName>
</protein>
<proteinExistence type="predicted"/>
<name>A0A5S5CTS0_9ACTN</name>
<dbReference type="SMART" id="SM00108">
    <property type="entry name" value="B_lectin"/>
    <property type="match status" value="2"/>
</dbReference>
<feature type="chain" id="PRO_5024364325" evidence="1">
    <location>
        <begin position="27"/>
        <end position="455"/>
    </location>
</feature>
<dbReference type="InterPro" id="IPR036426">
    <property type="entry name" value="Bulb-type_lectin_dom_sf"/>
</dbReference>
<feature type="domain" description="Bulb-type lectin" evidence="2">
    <location>
        <begin position="148"/>
        <end position="257"/>
    </location>
</feature>
<reference evidence="3 4" key="1">
    <citation type="submission" date="2019-07" db="EMBL/GenBank/DDBJ databases">
        <title>Genomic Encyclopedia of Archaeal and Bacterial Type Strains, Phase II (KMG-II): from individual species to whole genera.</title>
        <authorList>
            <person name="Goeker M."/>
        </authorList>
    </citation>
    <scope>NUCLEOTIDE SEQUENCE [LARGE SCALE GENOMIC DNA]</scope>
    <source>
        <strain evidence="3 4">DSM 46842</strain>
    </source>
</reference>
<gene>
    <name evidence="3" type="ORF">BD833_107141</name>
</gene>
<evidence type="ECO:0000313" key="4">
    <source>
        <dbReference type="Proteomes" id="UP000322499"/>
    </source>
</evidence>
<evidence type="ECO:0000259" key="2">
    <source>
        <dbReference type="PROSITE" id="PS50927"/>
    </source>
</evidence>
<feature type="domain" description="Bulb-type lectin" evidence="2">
    <location>
        <begin position="29"/>
        <end position="138"/>
    </location>
</feature>
<dbReference type="CDD" id="cd00028">
    <property type="entry name" value="B_lectin"/>
    <property type="match status" value="2"/>
</dbReference>
<dbReference type="Proteomes" id="UP000322499">
    <property type="component" value="Unassembled WGS sequence"/>
</dbReference>
<dbReference type="InterPro" id="IPR001480">
    <property type="entry name" value="Bulb-type_lectin_dom"/>
</dbReference>
<dbReference type="AlphaFoldDB" id="A0A5S5CTS0"/>
<dbReference type="PROSITE" id="PS50927">
    <property type="entry name" value="BULB_LECTIN"/>
    <property type="match status" value="2"/>
</dbReference>
<dbReference type="PANTHER" id="PTHR38589:SF1">
    <property type="entry name" value="BLR0621 PROTEIN"/>
    <property type="match status" value="1"/>
</dbReference>
<organism evidence="3 4">
    <name type="scientific">Blastococcus xanthinilyticus</name>
    <dbReference type="NCBI Taxonomy" id="1564164"/>
    <lineage>
        <taxon>Bacteria</taxon>
        <taxon>Bacillati</taxon>
        <taxon>Actinomycetota</taxon>
        <taxon>Actinomycetes</taxon>
        <taxon>Geodermatophilales</taxon>
        <taxon>Geodermatophilaceae</taxon>
        <taxon>Blastococcus</taxon>
    </lineage>
</organism>